<accession>A0A2P2QBD6</accession>
<dbReference type="AlphaFoldDB" id="A0A2P2QBD6"/>
<proteinExistence type="predicted"/>
<dbReference type="EMBL" id="GGEC01083760">
    <property type="protein sequence ID" value="MBX64244.1"/>
    <property type="molecule type" value="Transcribed_RNA"/>
</dbReference>
<organism evidence="1">
    <name type="scientific">Rhizophora mucronata</name>
    <name type="common">Asiatic mangrove</name>
    <dbReference type="NCBI Taxonomy" id="61149"/>
    <lineage>
        <taxon>Eukaryota</taxon>
        <taxon>Viridiplantae</taxon>
        <taxon>Streptophyta</taxon>
        <taxon>Embryophyta</taxon>
        <taxon>Tracheophyta</taxon>
        <taxon>Spermatophyta</taxon>
        <taxon>Magnoliopsida</taxon>
        <taxon>eudicotyledons</taxon>
        <taxon>Gunneridae</taxon>
        <taxon>Pentapetalae</taxon>
        <taxon>rosids</taxon>
        <taxon>fabids</taxon>
        <taxon>Malpighiales</taxon>
        <taxon>Rhizophoraceae</taxon>
        <taxon>Rhizophora</taxon>
    </lineage>
</organism>
<protein>
    <submittedName>
        <fullName evidence="1">Uncharacterized protein</fullName>
    </submittedName>
</protein>
<sequence length="37" mass="4249">MMKIAQLYYIMHIFSPFGIFLGNEHKAPMPSIPPKLS</sequence>
<name>A0A2P2QBD6_RHIMU</name>
<evidence type="ECO:0000313" key="1">
    <source>
        <dbReference type="EMBL" id="MBX64244.1"/>
    </source>
</evidence>
<reference evidence="1" key="1">
    <citation type="submission" date="2018-02" db="EMBL/GenBank/DDBJ databases">
        <title>Rhizophora mucronata_Transcriptome.</title>
        <authorList>
            <person name="Meera S.P."/>
            <person name="Sreeshan A."/>
            <person name="Augustine A."/>
        </authorList>
    </citation>
    <scope>NUCLEOTIDE SEQUENCE</scope>
    <source>
        <tissue evidence="1">Leaf</tissue>
    </source>
</reference>